<dbReference type="AlphaFoldDB" id="A0A2P5EDG1"/>
<reference evidence="2" key="1">
    <citation type="submission" date="2016-06" db="EMBL/GenBank/DDBJ databases">
        <title>Parallel loss of symbiosis genes in relatives of nitrogen-fixing non-legume Parasponia.</title>
        <authorList>
            <person name="Van Velzen R."/>
            <person name="Holmer R."/>
            <person name="Bu F."/>
            <person name="Rutten L."/>
            <person name="Van Zeijl A."/>
            <person name="Liu W."/>
            <person name="Santuari L."/>
            <person name="Cao Q."/>
            <person name="Sharma T."/>
            <person name="Shen D."/>
            <person name="Roswanjaya Y."/>
            <person name="Wardhani T."/>
            <person name="Kalhor M.S."/>
            <person name="Jansen J."/>
            <person name="Van den Hoogen J."/>
            <person name="Gungor B."/>
            <person name="Hartog M."/>
            <person name="Hontelez J."/>
            <person name="Verver J."/>
            <person name="Yang W.-C."/>
            <person name="Schijlen E."/>
            <person name="Repin R."/>
            <person name="Schilthuizen M."/>
            <person name="Schranz E."/>
            <person name="Heidstra R."/>
            <person name="Miyata K."/>
            <person name="Fedorova E."/>
            <person name="Kohlen W."/>
            <person name="Bisseling T."/>
            <person name="Smit S."/>
            <person name="Geurts R."/>
        </authorList>
    </citation>
    <scope>NUCLEOTIDE SEQUENCE [LARGE SCALE GENOMIC DNA]</scope>
    <source>
        <strain evidence="2">cv. RG33-2</strain>
    </source>
</reference>
<name>A0A2P5EDG1_TREOI</name>
<accession>A0A2P5EDG1</accession>
<comment type="caution">
    <text evidence="1">The sequence shown here is derived from an EMBL/GenBank/DDBJ whole genome shotgun (WGS) entry which is preliminary data.</text>
</comment>
<organism evidence="1 2">
    <name type="scientific">Trema orientale</name>
    <name type="common">Charcoal tree</name>
    <name type="synonym">Celtis orientalis</name>
    <dbReference type="NCBI Taxonomy" id="63057"/>
    <lineage>
        <taxon>Eukaryota</taxon>
        <taxon>Viridiplantae</taxon>
        <taxon>Streptophyta</taxon>
        <taxon>Embryophyta</taxon>
        <taxon>Tracheophyta</taxon>
        <taxon>Spermatophyta</taxon>
        <taxon>Magnoliopsida</taxon>
        <taxon>eudicotyledons</taxon>
        <taxon>Gunneridae</taxon>
        <taxon>Pentapetalae</taxon>
        <taxon>rosids</taxon>
        <taxon>fabids</taxon>
        <taxon>Rosales</taxon>
        <taxon>Cannabaceae</taxon>
        <taxon>Trema</taxon>
    </lineage>
</organism>
<protein>
    <submittedName>
        <fullName evidence="1">Uncharacterized protein</fullName>
    </submittedName>
</protein>
<sequence>MAPSQVFKYIETSQGPGYGHVEDKVVEERRIPSTLRTFGLGIFLSSSGN</sequence>
<dbReference type="InParanoid" id="A0A2P5EDG1"/>
<keyword evidence="2" id="KW-1185">Reference proteome</keyword>
<dbReference type="EMBL" id="JXTC01000176">
    <property type="protein sequence ID" value="PON83575.1"/>
    <property type="molecule type" value="Genomic_DNA"/>
</dbReference>
<dbReference type="OrthoDB" id="10293209at2759"/>
<gene>
    <name evidence="1" type="ORF">TorRG33x02_206270</name>
</gene>
<evidence type="ECO:0000313" key="1">
    <source>
        <dbReference type="EMBL" id="PON83575.1"/>
    </source>
</evidence>
<evidence type="ECO:0000313" key="2">
    <source>
        <dbReference type="Proteomes" id="UP000237000"/>
    </source>
</evidence>
<dbReference type="Proteomes" id="UP000237000">
    <property type="component" value="Unassembled WGS sequence"/>
</dbReference>
<proteinExistence type="predicted"/>